<dbReference type="OrthoDB" id="9786864at2"/>
<evidence type="ECO:0000256" key="1">
    <source>
        <dbReference type="SAM" id="Phobius"/>
    </source>
</evidence>
<proteinExistence type="predicted"/>
<name>L1QKV3_9CLOT</name>
<dbReference type="Proteomes" id="UP000010420">
    <property type="component" value="Unassembled WGS sequence"/>
</dbReference>
<gene>
    <name evidence="2" type="ORF">HMPREF0216_00682</name>
</gene>
<dbReference type="STRING" id="545697.HMPREF0216_00682"/>
<dbReference type="EMBL" id="AMEZ01000022">
    <property type="protein sequence ID" value="EKY28629.1"/>
    <property type="molecule type" value="Genomic_DNA"/>
</dbReference>
<dbReference type="PATRIC" id="fig|545697.3.peg.673"/>
<dbReference type="AlphaFoldDB" id="L1QKV3"/>
<evidence type="ECO:0000313" key="2">
    <source>
        <dbReference type="EMBL" id="EKY28629.1"/>
    </source>
</evidence>
<protein>
    <submittedName>
        <fullName evidence="2">Uncharacterized protein</fullName>
    </submittedName>
</protein>
<accession>L1QKV3</accession>
<organism evidence="2 3">
    <name type="scientific">Clostridium celatum DSM 1785</name>
    <dbReference type="NCBI Taxonomy" id="545697"/>
    <lineage>
        <taxon>Bacteria</taxon>
        <taxon>Bacillati</taxon>
        <taxon>Bacillota</taxon>
        <taxon>Clostridia</taxon>
        <taxon>Eubacteriales</taxon>
        <taxon>Clostridiaceae</taxon>
        <taxon>Clostridium</taxon>
    </lineage>
</organism>
<feature type="transmembrane region" description="Helical" evidence="1">
    <location>
        <begin position="193"/>
        <end position="213"/>
    </location>
</feature>
<keyword evidence="3" id="KW-1185">Reference proteome</keyword>
<feature type="transmembrane region" description="Helical" evidence="1">
    <location>
        <begin position="66"/>
        <end position="83"/>
    </location>
</feature>
<sequence length="214" mass="25030">MCSENKEEKEKELLQKSEEIKELKEDLSSIFLKSDEGKYVFGEIYQYALKQLEQMYDRKRHIETKGLYLLQGQMIVVTIYLAIIPKDELNLIKKIILIVLLVIMIISIFFTILVQRDDILKYGFVKKMMKEKYDVVIKDEAFHDLPSVDNIIKHVKEMRSAKEFYERISKSINTSINGIDNVNYAKNHYLNKAIIWFLLALFIISIVGIVILGG</sequence>
<keyword evidence="1" id="KW-0472">Membrane</keyword>
<feature type="transmembrane region" description="Helical" evidence="1">
    <location>
        <begin position="95"/>
        <end position="114"/>
    </location>
</feature>
<dbReference type="HOGENOM" id="CLU_1286965_0_0_9"/>
<keyword evidence="1" id="KW-1133">Transmembrane helix</keyword>
<dbReference type="RefSeq" id="WP_005211018.1">
    <property type="nucleotide sequence ID" value="NZ_KB291615.1"/>
</dbReference>
<keyword evidence="1" id="KW-0812">Transmembrane</keyword>
<reference evidence="2 3" key="1">
    <citation type="submission" date="2012-05" db="EMBL/GenBank/DDBJ databases">
        <authorList>
            <person name="Weinstock G."/>
            <person name="Sodergren E."/>
            <person name="Lobos E.A."/>
            <person name="Fulton L."/>
            <person name="Fulton R."/>
            <person name="Courtney L."/>
            <person name="Fronick C."/>
            <person name="O'Laughlin M."/>
            <person name="Godfrey J."/>
            <person name="Wilson R.M."/>
            <person name="Miner T."/>
            <person name="Farmer C."/>
            <person name="Delehaunty K."/>
            <person name="Cordes M."/>
            <person name="Minx P."/>
            <person name="Tomlinson C."/>
            <person name="Chen J."/>
            <person name="Wollam A."/>
            <person name="Pepin K.H."/>
            <person name="Bhonagiri V."/>
            <person name="Zhang X."/>
            <person name="Suruliraj S."/>
            <person name="Warren W."/>
            <person name="Mitreva M."/>
            <person name="Mardis E.R."/>
            <person name="Wilson R.K."/>
        </authorList>
    </citation>
    <scope>NUCLEOTIDE SEQUENCE [LARGE SCALE GENOMIC DNA]</scope>
    <source>
        <strain evidence="2 3">DSM 1785</strain>
    </source>
</reference>
<comment type="caution">
    <text evidence="2">The sequence shown here is derived from an EMBL/GenBank/DDBJ whole genome shotgun (WGS) entry which is preliminary data.</text>
</comment>
<evidence type="ECO:0000313" key="3">
    <source>
        <dbReference type="Proteomes" id="UP000010420"/>
    </source>
</evidence>